<evidence type="ECO:0000259" key="1">
    <source>
        <dbReference type="Pfam" id="PF08874"/>
    </source>
</evidence>
<sequence>MKSKNQFSISLEKQKKTAKKRLKLIQKGDAKALSFIQNYHPHFNSIDKKNIQLADVQFALARELGLPSWPKLKQHIEELERHKQAIKNKEHALDRDLTTLHIRCGHDIQRQLKICGFVGEFLPLIDPLCIGPISANDQDFIAKRAQFVATTLIPIMGISKPAQHIIQAELKNIQILLDDKFERLVFWVEHDSYDQFMLLRALALLSSKDNTVIELIELNNFPGTQRFIGFGQLPAEAIRACWQLRKPITAKLQSQANTCWQALRASKPDLLINIINHHELDCLPNMKNVLFRHLQELPNIQTGLRLTQTLGLQALERLGDNVSMKTWFKEYQENEPLPFLGDMMFYALMLPLAGNDHSFFTIEDSDKHWQEQRFCITEQGIACLSGKKYIQQSYSLGGTAIKKNNSLSWDHQSLASLRSNE</sequence>
<dbReference type="Pfam" id="PF08874">
    <property type="entry name" value="DUF1835"/>
    <property type="match status" value="1"/>
</dbReference>
<accession>A0ABU2ZUR9</accession>
<feature type="domain" description="DUF1835" evidence="1">
    <location>
        <begin position="101"/>
        <end position="214"/>
    </location>
</feature>
<dbReference type="EMBL" id="JAVRHX010000006">
    <property type="protein sequence ID" value="MDT0596335.1"/>
    <property type="molecule type" value="Genomic_DNA"/>
</dbReference>
<protein>
    <submittedName>
        <fullName evidence="2">DUF1835 domain-containing protein</fullName>
    </submittedName>
</protein>
<comment type="caution">
    <text evidence="2">The sequence shown here is derived from an EMBL/GenBank/DDBJ whole genome shotgun (WGS) entry which is preliminary data.</text>
</comment>
<dbReference type="Proteomes" id="UP001253545">
    <property type="component" value="Unassembled WGS sequence"/>
</dbReference>
<reference evidence="2 3" key="1">
    <citation type="submission" date="2023-09" db="EMBL/GenBank/DDBJ databases">
        <authorList>
            <person name="Rey-Velasco X."/>
        </authorList>
    </citation>
    <scope>NUCLEOTIDE SEQUENCE [LARGE SCALE GENOMIC DNA]</scope>
    <source>
        <strain evidence="2 3">P117</strain>
    </source>
</reference>
<proteinExistence type="predicted"/>
<evidence type="ECO:0000313" key="2">
    <source>
        <dbReference type="EMBL" id="MDT0596335.1"/>
    </source>
</evidence>
<dbReference type="InterPro" id="IPR014973">
    <property type="entry name" value="DUF1835"/>
</dbReference>
<dbReference type="RefSeq" id="WP_311369858.1">
    <property type="nucleotide sequence ID" value="NZ_JAVRHX010000006.1"/>
</dbReference>
<evidence type="ECO:0000313" key="3">
    <source>
        <dbReference type="Proteomes" id="UP001253545"/>
    </source>
</evidence>
<gene>
    <name evidence="2" type="ORF">RM552_15885</name>
</gene>
<name>A0ABU2ZUR9_9ALTE</name>
<keyword evidence="3" id="KW-1185">Reference proteome</keyword>
<organism evidence="2 3">
    <name type="scientific">Glaciecola petra</name>
    <dbReference type="NCBI Taxonomy" id="3075602"/>
    <lineage>
        <taxon>Bacteria</taxon>
        <taxon>Pseudomonadati</taxon>
        <taxon>Pseudomonadota</taxon>
        <taxon>Gammaproteobacteria</taxon>
        <taxon>Alteromonadales</taxon>
        <taxon>Alteromonadaceae</taxon>
        <taxon>Glaciecola</taxon>
    </lineage>
</organism>